<dbReference type="Gene3D" id="3.30.1330.40">
    <property type="entry name" value="RutC-like"/>
    <property type="match status" value="1"/>
</dbReference>
<gene>
    <name evidence="2" type="ORF">H8S57_07505</name>
</gene>
<dbReference type="CDD" id="cd00448">
    <property type="entry name" value="YjgF_YER057c_UK114_family"/>
    <property type="match status" value="1"/>
</dbReference>
<name>A0A8J6J4D4_9FIRM</name>
<dbReference type="GO" id="GO:0019239">
    <property type="term" value="F:deaminase activity"/>
    <property type="evidence" value="ECO:0007669"/>
    <property type="project" value="TreeGrafter"/>
</dbReference>
<evidence type="ECO:0000256" key="1">
    <source>
        <dbReference type="ARBA" id="ARBA00010552"/>
    </source>
</evidence>
<dbReference type="InterPro" id="IPR035959">
    <property type="entry name" value="RutC-like_sf"/>
</dbReference>
<proteinExistence type="inferred from homology"/>
<dbReference type="InterPro" id="IPR006175">
    <property type="entry name" value="YjgF/YER057c/UK114"/>
</dbReference>
<comment type="similarity">
    <text evidence="1">Belongs to the RutC family.</text>
</comment>
<comment type="caution">
    <text evidence="2">The sequence shown here is derived from an EMBL/GenBank/DDBJ whole genome shotgun (WGS) entry which is preliminary data.</text>
</comment>
<keyword evidence="3" id="KW-1185">Reference proteome</keyword>
<dbReference type="AlphaFoldDB" id="A0A8J6J4D4"/>
<dbReference type="PANTHER" id="PTHR11803">
    <property type="entry name" value="2-IMINOBUTANOATE/2-IMINOPROPANOATE DEAMINASE RIDA"/>
    <property type="match status" value="1"/>
</dbReference>
<dbReference type="Proteomes" id="UP000661435">
    <property type="component" value="Unassembled WGS sequence"/>
</dbReference>
<evidence type="ECO:0000313" key="3">
    <source>
        <dbReference type="Proteomes" id="UP000661435"/>
    </source>
</evidence>
<dbReference type="GO" id="GO:0005829">
    <property type="term" value="C:cytosol"/>
    <property type="evidence" value="ECO:0007669"/>
    <property type="project" value="TreeGrafter"/>
</dbReference>
<protein>
    <submittedName>
        <fullName evidence="2">RidA family protein</fullName>
    </submittedName>
</protein>
<organism evidence="2 3">
    <name type="scientific">Lawsonibacter hominis</name>
    <dbReference type="NCBI Taxonomy" id="2763053"/>
    <lineage>
        <taxon>Bacteria</taxon>
        <taxon>Bacillati</taxon>
        <taxon>Bacillota</taxon>
        <taxon>Clostridia</taxon>
        <taxon>Eubacteriales</taxon>
        <taxon>Oscillospiraceae</taxon>
        <taxon>Lawsonibacter</taxon>
    </lineage>
</organism>
<dbReference type="EMBL" id="JACOPP010000008">
    <property type="protein sequence ID" value="MBC5733573.1"/>
    <property type="molecule type" value="Genomic_DNA"/>
</dbReference>
<dbReference type="RefSeq" id="WP_186907468.1">
    <property type="nucleotide sequence ID" value="NZ_JACOPP010000008.1"/>
</dbReference>
<evidence type="ECO:0000313" key="2">
    <source>
        <dbReference type="EMBL" id="MBC5733573.1"/>
    </source>
</evidence>
<accession>A0A8J6J4D4</accession>
<dbReference type="SUPFAM" id="SSF55298">
    <property type="entry name" value="YjgF-like"/>
    <property type="match status" value="1"/>
</dbReference>
<dbReference type="Pfam" id="PF01042">
    <property type="entry name" value="Ribonuc_L-PSP"/>
    <property type="match status" value="1"/>
</dbReference>
<dbReference type="PANTHER" id="PTHR11803:SF58">
    <property type="entry name" value="PROTEIN HMF1-RELATED"/>
    <property type="match status" value="1"/>
</dbReference>
<sequence length="150" mass="16864">MESEIKKYGCFVKGVEQKYPNVAPGTPIYANAVVVDNIVYVSGMTAQKFEDGSCTTNTMQDQMWVALSKMKQVLEEAGSCLENVFKTFIMLKDIKDYPVMRATELKFYQEYAPELAEHPAASTILQAGCLARPEFLVEIECMAVLNRKKD</sequence>
<reference evidence="2" key="1">
    <citation type="submission" date="2020-08" db="EMBL/GenBank/DDBJ databases">
        <title>Genome public.</title>
        <authorList>
            <person name="Liu C."/>
            <person name="Sun Q."/>
        </authorList>
    </citation>
    <scope>NUCLEOTIDE SEQUENCE</scope>
    <source>
        <strain evidence="2">NSJ-51</strain>
    </source>
</reference>